<accession>A0A8J3N3W4</accession>
<name>A0A8J3N3W4_9CHLR</name>
<reference evidence="2" key="1">
    <citation type="submission" date="2020-10" db="EMBL/GenBank/DDBJ databases">
        <title>Taxonomic study of unclassified bacteria belonging to the class Ktedonobacteria.</title>
        <authorList>
            <person name="Yabe S."/>
            <person name="Wang C.M."/>
            <person name="Zheng Y."/>
            <person name="Sakai Y."/>
            <person name="Cavaletti L."/>
            <person name="Monciardini P."/>
            <person name="Donadio S."/>
        </authorList>
    </citation>
    <scope>NUCLEOTIDE SEQUENCE</scope>
    <source>
        <strain evidence="2">ID150040</strain>
    </source>
</reference>
<dbReference type="EMBL" id="BNJK01000001">
    <property type="protein sequence ID" value="GHO97492.1"/>
    <property type="molecule type" value="Genomic_DNA"/>
</dbReference>
<sequence length="56" mass="6391">MSRFGRRVACVTNDLRLHLMSCRLCYTLEGVSKQVLTSDEREDKQHAGYSSVDINT</sequence>
<proteinExistence type="predicted"/>
<dbReference type="AlphaFoldDB" id="A0A8J3N3W4"/>
<dbReference type="Proteomes" id="UP000597444">
    <property type="component" value="Unassembled WGS sequence"/>
</dbReference>
<evidence type="ECO:0000256" key="1">
    <source>
        <dbReference type="SAM" id="MobiDB-lite"/>
    </source>
</evidence>
<gene>
    <name evidence="2" type="ORF">KSF_075400</name>
</gene>
<feature type="region of interest" description="Disordered" evidence="1">
    <location>
        <begin position="37"/>
        <end position="56"/>
    </location>
</feature>
<protein>
    <submittedName>
        <fullName evidence="2">Uncharacterized protein</fullName>
    </submittedName>
</protein>
<organism evidence="2 3">
    <name type="scientific">Reticulibacter mediterranei</name>
    <dbReference type="NCBI Taxonomy" id="2778369"/>
    <lineage>
        <taxon>Bacteria</taxon>
        <taxon>Bacillati</taxon>
        <taxon>Chloroflexota</taxon>
        <taxon>Ktedonobacteria</taxon>
        <taxon>Ktedonobacterales</taxon>
        <taxon>Reticulibacteraceae</taxon>
        <taxon>Reticulibacter</taxon>
    </lineage>
</organism>
<evidence type="ECO:0000313" key="3">
    <source>
        <dbReference type="Proteomes" id="UP000597444"/>
    </source>
</evidence>
<evidence type="ECO:0000313" key="2">
    <source>
        <dbReference type="EMBL" id="GHO97492.1"/>
    </source>
</evidence>
<comment type="caution">
    <text evidence="2">The sequence shown here is derived from an EMBL/GenBank/DDBJ whole genome shotgun (WGS) entry which is preliminary data.</text>
</comment>
<keyword evidence="3" id="KW-1185">Reference proteome</keyword>